<keyword evidence="2" id="KW-0449">Lipoprotein</keyword>
<dbReference type="InterPro" id="IPR058780">
    <property type="entry name" value="YhfM-like_dom"/>
</dbReference>
<dbReference type="Pfam" id="PF26353">
    <property type="entry name" value="YhfM"/>
    <property type="match status" value="1"/>
</dbReference>
<feature type="domain" description="YhfM-like" evidence="1">
    <location>
        <begin position="28"/>
        <end position="135"/>
    </location>
</feature>
<comment type="caution">
    <text evidence="2">The sequence shown here is derived from an EMBL/GenBank/DDBJ whole genome shotgun (WGS) entry which is preliminary data.</text>
</comment>
<dbReference type="EMBL" id="JWIR02000026">
    <property type="protein sequence ID" value="KKB40833.1"/>
    <property type="molecule type" value="Genomic_DNA"/>
</dbReference>
<keyword evidence="3" id="KW-1185">Reference proteome</keyword>
<proteinExistence type="predicted"/>
<evidence type="ECO:0000313" key="3">
    <source>
        <dbReference type="Proteomes" id="UP000031563"/>
    </source>
</evidence>
<accession>A0A0F5I5U1</accession>
<organism evidence="2 3">
    <name type="scientific">Bacillus thermotolerans</name>
    <name type="common">Quasibacillus thermotolerans</name>
    <dbReference type="NCBI Taxonomy" id="1221996"/>
    <lineage>
        <taxon>Bacteria</taxon>
        <taxon>Bacillati</taxon>
        <taxon>Bacillota</taxon>
        <taxon>Bacilli</taxon>
        <taxon>Bacillales</taxon>
        <taxon>Bacillaceae</taxon>
        <taxon>Bacillus</taxon>
    </lineage>
</organism>
<dbReference type="Proteomes" id="UP000031563">
    <property type="component" value="Unassembled WGS sequence"/>
</dbReference>
<dbReference type="RefSeq" id="WP_040048020.1">
    <property type="nucleotide sequence ID" value="NZ_JWIR02000026.1"/>
</dbReference>
<gene>
    <name evidence="2" type="ORF">QY95_01145</name>
</gene>
<dbReference type="PROSITE" id="PS51257">
    <property type="entry name" value="PROKAR_LIPOPROTEIN"/>
    <property type="match status" value="1"/>
</dbReference>
<name>A0A0F5I5U1_BACTR</name>
<reference evidence="2" key="1">
    <citation type="submission" date="2015-02" db="EMBL/GenBank/DDBJ databases">
        <title>Genome Assembly of Bacillaceae bacterium MTCC 8252.</title>
        <authorList>
            <person name="Verma A."/>
            <person name="Khatri I."/>
            <person name="Mual P."/>
            <person name="Subramanian S."/>
            <person name="Krishnamurthi S."/>
        </authorList>
    </citation>
    <scope>NUCLEOTIDE SEQUENCE [LARGE SCALE GENOMIC DNA]</scope>
    <source>
        <strain evidence="2">MTCC 8252</strain>
    </source>
</reference>
<evidence type="ECO:0000259" key="1">
    <source>
        <dbReference type="Pfam" id="PF26353"/>
    </source>
</evidence>
<dbReference type="AlphaFoldDB" id="A0A0F5I5U1"/>
<sequence>MKHYKYLWAFISIFLMLIAGCSNGIEIEGDKILVQKRVGEENEYEHFKEITDKGTVQKVKDILESTRWENAEVSMAYPPHYKFRFEGNNEQSELIYDLWISPNKDKVELVIEGEGKYVQLSKSKSAKLFETITGIRLSDVE</sequence>
<evidence type="ECO:0000313" key="2">
    <source>
        <dbReference type="EMBL" id="KKB40833.1"/>
    </source>
</evidence>
<protein>
    <submittedName>
        <fullName evidence="2">Lipoprotein</fullName>
    </submittedName>
</protein>